<dbReference type="Proteomes" id="UP000664534">
    <property type="component" value="Unassembled WGS sequence"/>
</dbReference>
<keyword evidence="2" id="KW-1185">Reference proteome</keyword>
<reference evidence="1" key="1">
    <citation type="submission" date="2021-03" db="EMBL/GenBank/DDBJ databases">
        <authorList>
            <person name="Tagirdzhanova G."/>
        </authorList>
    </citation>
    <scope>NUCLEOTIDE SEQUENCE</scope>
</reference>
<sequence length="419" mass="47598">MNSQARSKYSTILNEDWVKLGYRPLYEPGLTNEIHHLFQYTNASRPKDAPRTWPQLNSKAEYDDMCTQMGPVLQLASNIIQSPKSLDFVYDVVYSPREDGGLDNQGRTCKEFGRKEHPFPAIRRDMAKKALRSVSRSLRFQVADPEANPELQASFAATGFALTNFEGGIKIDEVSSKLGLASKIYLNRNFIVGLKELDTHEGDTTAQKMTLQLKMAITVCHEIAHALDYAVNSELLDIWRLELNASHQAFWEGRKYEPQALDYHEPYYRDETMAEIGIAWENQVFGGQIYWSGHTADPLFVSKWPSFLTLDNHFIPTRSGNGKRTARRYAVSVHFNQNMHRQEFWDGVDPGDDTALHIRKTVGIEYINPDAEASSINSSENNWPSDAGSSRVSREGEWSVKCGSVWCTCKRDSRRTACP</sequence>
<dbReference type="OrthoDB" id="10254945at2759"/>
<dbReference type="EMBL" id="CAJPDT010000052">
    <property type="protein sequence ID" value="CAF9929180.1"/>
    <property type="molecule type" value="Genomic_DNA"/>
</dbReference>
<comment type="caution">
    <text evidence="1">The sequence shown here is derived from an EMBL/GenBank/DDBJ whole genome shotgun (WGS) entry which is preliminary data.</text>
</comment>
<organism evidence="1 2">
    <name type="scientific">Imshaugia aleurites</name>
    <dbReference type="NCBI Taxonomy" id="172621"/>
    <lineage>
        <taxon>Eukaryota</taxon>
        <taxon>Fungi</taxon>
        <taxon>Dikarya</taxon>
        <taxon>Ascomycota</taxon>
        <taxon>Pezizomycotina</taxon>
        <taxon>Lecanoromycetes</taxon>
        <taxon>OSLEUM clade</taxon>
        <taxon>Lecanoromycetidae</taxon>
        <taxon>Lecanorales</taxon>
        <taxon>Lecanorineae</taxon>
        <taxon>Parmeliaceae</taxon>
        <taxon>Imshaugia</taxon>
    </lineage>
</organism>
<proteinExistence type="predicted"/>
<gene>
    <name evidence="1" type="ORF">IMSHALPRED_007837</name>
</gene>
<protein>
    <submittedName>
        <fullName evidence="1">Uncharacterized protein</fullName>
    </submittedName>
</protein>
<accession>A0A8H3IV11</accession>
<evidence type="ECO:0000313" key="2">
    <source>
        <dbReference type="Proteomes" id="UP000664534"/>
    </source>
</evidence>
<dbReference type="AlphaFoldDB" id="A0A8H3IV11"/>
<name>A0A8H3IV11_9LECA</name>
<evidence type="ECO:0000313" key="1">
    <source>
        <dbReference type="EMBL" id="CAF9929180.1"/>
    </source>
</evidence>